<reference evidence="2 3" key="1">
    <citation type="submission" date="2020-08" db="EMBL/GenBank/DDBJ databases">
        <title>Genomic Encyclopedia of Type Strains, Phase IV (KMG-IV): sequencing the most valuable type-strain genomes for metagenomic binning, comparative biology and taxonomic classification.</title>
        <authorList>
            <person name="Goeker M."/>
        </authorList>
    </citation>
    <scope>NUCLEOTIDE SEQUENCE [LARGE SCALE GENOMIC DNA]</scope>
    <source>
        <strain evidence="2 3">DSM 22198</strain>
    </source>
</reference>
<name>A0A7X0B0Z8_9PROT</name>
<sequence length="209" mass="22447">MSQRAAMLGSGFQPAIVRDGRLTHLIDQLVVQTGLTVATFGIVGIRSQIFSWRSRTGNPSSGALSNLYGGVQERLTGSAAGWLLLSTIAQPRRDGLIRRLLADQEGENKPTFADMASRVSACQARGYAHGPVGCGSTAEVMALLLPGQPERHPLAIGFVYEPSLQIDQAALLQCLQEAVEPYIQAGDSRPIPFPHPTRPTYSEPELKAV</sequence>
<protein>
    <submittedName>
        <fullName evidence="2">DNA-binding IclR family transcriptional regulator</fullName>
    </submittedName>
</protein>
<comment type="caution">
    <text evidence="2">The sequence shown here is derived from an EMBL/GenBank/DDBJ whole genome shotgun (WGS) entry which is preliminary data.</text>
</comment>
<accession>A0A7X0B0Z8</accession>
<dbReference type="EMBL" id="JACIIZ010000011">
    <property type="protein sequence ID" value="MBB6253352.1"/>
    <property type="molecule type" value="Genomic_DNA"/>
</dbReference>
<dbReference type="Proteomes" id="UP000539175">
    <property type="component" value="Unassembled WGS sequence"/>
</dbReference>
<dbReference type="AlphaFoldDB" id="A0A7X0B0Z8"/>
<keyword evidence="3" id="KW-1185">Reference proteome</keyword>
<gene>
    <name evidence="2" type="ORF">FHS74_003921</name>
</gene>
<evidence type="ECO:0000313" key="3">
    <source>
        <dbReference type="Proteomes" id="UP000539175"/>
    </source>
</evidence>
<proteinExistence type="predicted"/>
<evidence type="ECO:0000256" key="1">
    <source>
        <dbReference type="SAM" id="MobiDB-lite"/>
    </source>
</evidence>
<dbReference type="RefSeq" id="WP_246463234.1">
    <property type="nucleotide sequence ID" value="NZ_JACIIZ010000011.1"/>
</dbReference>
<dbReference type="InterPro" id="IPR029016">
    <property type="entry name" value="GAF-like_dom_sf"/>
</dbReference>
<feature type="region of interest" description="Disordered" evidence="1">
    <location>
        <begin position="186"/>
        <end position="209"/>
    </location>
</feature>
<keyword evidence="2" id="KW-0238">DNA-binding</keyword>
<evidence type="ECO:0000313" key="2">
    <source>
        <dbReference type="EMBL" id="MBB6253352.1"/>
    </source>
</evidence>
<organism evidence="2 3">
    <name type="scientific">Nitrospirillum iridis</name>
    <dbReference type="NCBI Taxonomy" id="765888"/>
    <lineage>
        <taxon>Bacteria</taxon>
        <taxon>Pseudomonadati</taxon>
        <taxon>Pseudomonadota</taxon>
        <taxon>Alphaproteobacteria</taxon>
        <taxon>Rhodospirillales</taxon>
        <taxon>Azospirillaceae</taxon>
        <taxon>Nitrospirillum</taxon>
    </lineage>
</organism>
<dbReference type="GO" id="GO:0003677">
    <property type="term" value="F:DNA binding"/>
    <property type="evidence" value="ECO:0007669"/>
    <property type="project" value="UniProtKB-KW"/>
</dbReference>
<dbReference type="Gene3D" id="3.30.450.40">
    <property type="match status" value="1"/>
</dbReference>